<organism evidence="6 7">
    <name type="scientific">Aphanomyces euteiches</name>
    <dbReference type="NCBI Taxonomy" id="100861"/>
    <lineage>
        <taxon>Eukaryota</taxon>
        <taxon>Sar</taxon>
        <taxon>Stramenopiles</taxon>
        <taxon>Oomycota</taxon>
        <taxon>Saprolegniomycetes</taxon>
        <taxon>Saprolegniales</taxon>
        <taxon>Verrucalvaceae</taxon>
        <taxon>Aphanomyces</taxon>
    </lineage>
</organism>
<dbReference type="Proteomes" id="UP000481153">
    <property type="component" value="Unassembled WGS sequence"/>
</dbReference>
<protein>
    <recommendedName>
        <fullName evidence="5">MYND-type domain-containing protein</fullName>
    </recommendedName>
</protein>
<evidence type="ECO:0000313" key="7">
    <source>
        <dbReference type="Proteomes" id="UP000481153"/>
    </source>
</evidence>
<evidence type="ECO:0000313" key="6">
    <source>
        <dbReference type="EMBL" id="KAF0734064.1"/>
    </source>
</evidence>
<dbReference type="VEuPathDB" id="FungiDB:AeMF1_011230"/>
<dbReference type="EMBL" id="VJMJ01000118">
    <property type="protein sequence ID" value="KAF0734064.1"/>
    <property type="molecule type" value="Genomic_DNA"/>
</dbReference>
<dbReference type="PROSITE" id="PS50865">
    <property type="entry name" value="ZF_MYND_2"/>
    <property type="match status" value="1"/>
</dbReference>
<evidence type="ECO:0000256" key="1">
    <source>
        <dbReference type="ARBA" id="ARBA00022723"/>
    </source>
</evidence>
<evidence type="ECO:0000256" key="4">
    <source>
        <dbReference type="PROSITE-ProRule" id="PRU00134"/>
    </source>
</evidence>
<name>A0A6G0X2Q2_9STRA</name>
<dbReference type="GO" id="GO:0008270">
    <property type="term" value="F:zinc ion binding"/>
    <property type="evidence" value="ECO:0007669"/>
    <property type="project" value="UniProtKB-KW"/>
</dbReference>
<evidence type="ECO:0000256" key="2">
    <source>
        <dbReference type="ARBA" id="ARBA00022771"/>
    </source>
</evidence>
<dbReference type="InterPro" id="IPR002893">
    <property type="entry name" value="Znf_MYND"/>
</dbReference>
<dbReference type="SUPFAM" id="SSF144232">
    <property type="entry name" value="HIT/MYND zinc finger-like"/>
    <property type="match status" value="1"/>
</dbReference>
<keyword evidence="1" id="KW-0479">Metal-binding</keyword>
<sequence>MCGQCNMVSYCNRACQTQHWKQHKTQCHVVPHAKSVEDVRHDFETQGDPSTEMVALANVLLKVLLVANPTSGPATIAKEYIAHTPPLVNEWMQRLAARPAFYSKVPLQACTNLVKAVHELTQAMAMTEMEMVHPQGDLLNHEWIVKRVNSVSIAALMWFSHAPLGDVRQVEEHIYSPTLHHSYTNALPPLVSFDRVHVAVGYVDLSMLFTATNLTAPLRWIGYEASVYSVAKTLVLRRMLLDEAAVDCILQVWYSSAWSERTLRQFRAAVVSVLSHDWPPSVAQLLAWWHQHTPTLAQARREWLGKTDHASLDPLANAASPQSRAHLFDYLFTGQLLEATVGSVTMCCLPPGFESSCGRDESVFQTIPWSDLVDAIEDGDLVAAATTTLRHKLRGLQENMMRGKIVVDIRPPCLVSQDSARDVAPGTPRRSHGAM</sequence>
<dbReference type="Pfam" id="PF01753">
    <property type="entry name" value="zf-MYND"/>
    <property type="match status" value="1"/>
</dbReference>
<dbReference type="AlphaFoldDB" id="A0A6G0X2Q2"/>
<keyword evidence="3" id="KW-0862">Zinc</keyword>
<evidence type="ECO:0000256" key="3">
    <source>
        <dbReference type="ARBA" id="ARBA00022833"/>
    </source>
</evidence>
<keyword evidence="7" id="KW-1185">Reference proteome</keyword>
<reference evidence="6 7" key="1">
    <citation type="submission" date="2019-07" db="EMBL/GenBank/DDBJ databases">
        <title>Genomics analysis of Aphanomyces spp. identifies a new class of oomycete effector associated with host adaptation.</title>
        <authorList>
            <person name="Gaulin E."/>
        </authorList>
    </citation>
    <scope>NUCLEOTIDE SEQUENCE [LARGE SCALE GENOMIC DNA]</scope>
    <source>
        <strain evidence="6 7">ATCC 201684</strain>
    </source>
</reference>
<comment type="caution">
    <text evidence="6">The sequence shown here is derived from an EMBL/GenBank/DDBJ whole genome shotgun (WGS) entry which is preliminary data.</text>
</comment>
<dbReference type="Gene3D" id="6.10.140.2220">
    <property type="match status" value="1"/>
</dbReference>
<feature type="domain" description="MYND-type" evidence="5">
    <location>
        <begin position="1"/>
        <end position="27"/>
    </location>
</feature>
<gene>
    <name evidence="6" type="ORF">Ae201684_009234</name>
</gene>
<proteinExistence type="predicted"/>
<evidence type="ECO:0000259" key="5">
    <source>
        <dbReference type="PROSITE" id="PS50865"/>
    </source>
</evidence>
<accession>A0A6G0X2Q2</accession>
<keyword evidence="2 4" id="KW-0863">Zinc-finger</keyword>